<dbReference type="AlphaFoldDB" id="Q07JA9"/>
<dbReference type="GO" id="GO:0004519">
    <property type="term" value="F:endonuclease activity"/>
    <property type="evidence" value="ECO:0007669"/>
    <property type="project" value="InterPro"/>
</dbReference>
<gene>
    <name evidence="2" type="ordered locus">RPE_4049</name>
</gene>
<dbReference type="EMBL" id="CP000463">
    <property type="protein sequence ID" value="ABJ07975.1"/>
    <property type="molecule type" value="Genomic_DNA"/>
</dbReference>
<evidence type="ECO:0000259" key="1">
    <source>
        <dbReference type="Pfam" id="PF04471"/>
    </source>
</evidence>
<reference evidence="2" key="1">
    <citation type="submission" date="2006-09" db="EMBL/GenBank/DDBJ databases">
        <title>Complete sequence of Rhodopseudomonas palustris BisA53.</title>
        <authorList>
            <consortium name="US DOE Joint Genome Institute"/>
            <person name="Copeland A."/>
            <person name="Lucas S."/>
            <person name="Lapidus A."/>
            <person name="Barry K."/>
            <person name="Detter J.C."/>
            <person name="Glavina del Rio T."/>
            <person name="Hammon N."/>
            <person name="Israni S."/>
            <person name="Dalin E."/>
            <person name="Tice H."/>
            <person name="Pitluck S."/>
            <person name="Chain P."/>
            <person name="Malfatti S."/>
            <person name="Shin M."/>
            <person name="Vergez L."/>
            <person name="Schmutz J."/>
            <person name="Larimer F."/>
            <person name="Land M."/>
            <person name="Hauser L."/>
            <person name="Pelletier D.A."/>
            <person name="Kyrpides N."/>
            <person name="Kim E."/>
            <person name="Harwood C.S."/>
            <person name="Oda Y."/>
            <person name="Richardson P."/>
        </authorList>
    </citation>
    <scope>NUCLEOTIDE SEQUENCE [LARGE SCALE GENOMIC DNA]</scope>
    <source>
        <strain evidence="2">BisA53</strain>
    </source>
</reference>
<feature type="domain" description="Restriction endonuclease type IV Mrr" evidence="1">
    <location>
        <begin position="10"/>
        <end position="114"/>
    </location>
</feature>
<dbReference type="HOGENOM" id="CLU_823564_0_0_5"/>
<dbReference type="GO" id="GO:0003677">
    <property type="term" value="F:DNA binding"/>
    <property type="evidence" value="ECO:0007669"/>
    <property type="project" value="InterPro"/>
</dbReference>
<name>Q07JA9_RHOP5</name>
<protein>
    <recommendedName>
        <fullName evidence="1">Restriction endonuclease type IV Mrr domain-containing protein</fullName>
    </recommendedName>
</protein>
<evidence type="ECO:0000313" key="2">
    <source>
        <dbReference type="EMBL" id="ABJ07975.1"/>
    </source>
</evidence>
<dbReference type="InterPro" id="IPR007560">
    <property type="entry name" value="Restrct_endonuc_IV_Mrr"/>
</dbReference>
<dbReference type="SUPFAM" id="SSF52980">
    <property type="entry name" value="Restriction endonuclease-like"/>
    <property type="match status" value="1"/>
</dbReference>
<proteinExistence type="predicted"/>
<organism evidence="2">
    <name type="scientific">Rhodopseudomonas palustris (strain BisA53)</name>
    <dbReference type="NCBI Taxonomy" id="316055"/>
    <lineage>
        <taxon>Bacteria</taxon>
        <taxon>Pseudomonadati</taxon>
        <taxon>Pseudomonadota</taxon>
        <taxon>Alphaproteobacteria</taxon>
        <taxon>Hyphomicrobiales</taxon>
        <taxon>Nitrobacteraceae</taxon>
        <taxon>Rhodopseudomonas</taxon>
    </lineage>
</organism>
<dbReference type="Pfam" id="PF04471">
    <property type="entry name" value="Mrr_cat"/>
    <property type="match status" value="1"/>
</dbReference>
<dbReference type="KEGG" id="rpe:RPE_4049"/>
<sequence>MSNKIKGNILEDLVAMMHEVPGVRVEKRRKLPVLRSKTKRKREIDVLITSSVVGYKVQIALGCKNEATALKTSAVDNFVGILNDVGIPIQQGILVSANGYTRDAQDAADAHGLRTLVFEGLGADRLGQEINAALKAVVYLLVSQFNLSMLPYVEDGWADDGRFITAVLDRDDEPPVTQILTSVWELWVSGRIPDKIGDHLICLAPKNLDATWMAVGAVTVTGWMASAPGVVSRSVLKDTKAGTIDRAHVSVKFDEIKGPLTLEPVNSEEALADIIAKERTSLVIRVRVPRIVSDVGYWPPTNETAQKVKIMLDAGMPVTFEGMESANIMDAWRFKRD</sequence>
<dbReference type="eggNOG" id="ENOG5032BRJ">
    <property type="taxonomic scope" value="Bacteria"/>
</dbReference>
<dbReference type="GO" id="GO:0009307">
    <property type="term" value="P:DNA restriction-modification system"/>
    <property type="evidence" value="ECO:0007669"/>
    <property type="project" value="InterPro"/>
</dbReference>
<dbReference type="InterPro" id="IPR011335">
    <property type="entry name" value="Restrct_endonuc-II-like"/>
</dbReference>
<accession>Q07JA9</accession>